<reference evidence="1 2" key="1">
    <citation type="journal article" date="2018" name="Front. Microbiol.">
        <title>Hydrolytic Capabilities as a Key to Environmental Success: Chitinolytic and Cellulolytic Acidobacteria From Acidic Sub-arctic Soils and Boreal Peatlands.</title>
        <authorList>
            <person name="Belova S.E."/>
            <person name="Ravin N.V."/>
            <person name="Pankratov T.A."/>
            <person name="Rakitin A.L."/>
            <person name="Ivanova A.A."/>
            <person name="Beletsky A.V."/>
            <person name="Mardanov A.V."/>
            <person name="Sinninghe Damste J.S."/>
            <person name="Dedysh S.N."/>
        </authorList>
    </citation>
    <scope>NUCLEOTIDE SEQUENCE [LARGE SCALE GENOMIC DNA]</scope>
    <source>
        <strain evidence="1 2">SBC82</strain>
    </source>
</reference>
<dbReference type="AlphaFoldDB" id="A0A2Z5FWY2"/>
<protein>
    <submittedName>
        <fullName evidence="1">Uncharacterized protein</fullName>
    </submittedName>
</protein>
<evidence type="ECO:0000313" key="2">
    <source>
        <dbReference type="Proteomes" id="UP000253606"/>
    </source>
</evidence>
<proteinExistence type="predicted"/>
<dbReference type="EMBL" id="CP030840">
    <property type="protein sequence ID" value="AXC11220.1"/>
    <property type="molecule type" value="Genomic_DNA"/>
</dbReference>
<dbReference type="Proteomes" id="UP000253606">
    <property type="component" value="Chromosome"/>
</dbReference>
<dbReference type="KEGG" id="abas:ACPOL_1880"/>
<name>A0A2Z5FWY2_9BACT</name>
<gene>
    <name evidence="1" type="ORF">ACPOL_1880</name>
</gene>
<evidence type="ECO:0000313" key="1">
    <source>
        <dbReference type="EMBL" id="AXC11220.1"/>
    </source>
</evidence>
<accession>A0A2Z5FWY2</accession>
<sequence length="45" mass="5126">MVVPRWQRGVLGIPWQVSLGHLAVTQWHIAEAPSFKFHAHYSSEA</sequence>
<keyword evidence="2" id="KW-1185">Reference proteome</keyword>
<organism evidence="1 2">
    <name type="scientific">Acidisarcina polymorpha</name>
    <dbReference type="NCBI Taxonomy" id="2211140"/>
    <lineage>
        <taxon>Bacteria</taxon>
        <taxon>Pseudomonadati</taxon>
        <taxon>Acidobacteriota</taxon>
        <taxon>Terriglobia</taxon>
        <taxon>Terriglobales</taxon>
        <taxon>Acidobacteriaceae</taxon>
        <taxon>Acidisarcina</taxon>
    </lineage>
</organism>